<feature type="chain" id="PRO_5003402645" evidence="1">
    <location>
        <begin position="25"/>
        <end position="457"/>
    </location>
</feature>
<keyword evidence="2" id="KW-0449">Lipoprotein</keyword>
<dbReference type="HOGENOM" id="CLU_021246_0_0_10"/>
<evidence type="ECO:0000256" key="1">
    <source>
        <dbReference type="SAM" id="SignalP"/>
    </source>
</evidence>
<feature type="signal peptide" evidence="1">
    <location>
        <begin position="1"/>
        <end position="24"/>
    </location>
</feature>
<protein>
    <submittedName>
        <fullName evidence="2">Putative membrane lipoprotein</fullName>
    </submittedName>
</protein>
<dbReference type="KEGG" id="zga:ZOBELLIA_2568"/>
<accession>G0LC79</accession>
<keyword evidence="3" id="KW-1185">Reference proteome</keyword>
<keyword evidence="1" id="KW-0732">Signal</keyword>
<dbReference type="AlphaFoldDB" id="G0LC79"/>
<name>G0LC79_ZOBGA</name>
<reference evidence="2 3" key="2">
    <citation type="journal article" date="2012" name="Environ. Microbiol.">
        <title>Characterization of the first alginolytic operons in a marine bacterium: from their emergence in marine Flavobacteriia to their independent transfers to marine Proteobacteria and human gut Bacteroides.</title>
        <authorList>
            <person name="Thomas F."/>
            <person name="Barbeyron T."/>
            <person name="Tonon T."/>
            <person name="Genicot S."/>
            <person name="Czjzek M."/>
            <person name="Michel G."/>
        </authorList>
    </citation>
    <scope>NUCLEOTIDE SEQUENCE [LARGE SCALE GENOMIC DNA]</scope>
    <source>
        <strain evidence="3">DSM 12802 / CCUG 47099 / CIP 106680 / NCIMB 13871 / Dsij</strain>
    </source>
</reference>
<evidence type="ECO:0000313" key="3">
    <source>
        <dbReference type="Proteomes" id="UP000008898"/>
    </source>
</evidence>
<organism evidence="2 3">
    <name type="scientific">Zobellia galactanivorans (strain DSM 12802 / CCUG 47099 / CIP 106680 / NCIMB 13871 / Dsij)</name>
    <dbReference type="NCBI Taxonomy" id="63186"/>
    <lineage>
        <taxon>Bacteria</taxon>
        <taxon>Pseudomonadati</taxon>
        <taxon>Bacteroidota</taxon>
        <taxon>Flavobacteriia</taxon>
        <taxon>Flavobacteriales</taxon>
        <taxon>Flavobacteriaceae</taxon>
        <taxon>Zobellia</taxon>
    </lineage>
</organism>
<dbReference type="PATRIC" id="fig|63186.3.peg.2529"/>
<sequence>MRKCFKFCLVAFLLATFVALTSCQEEEPFEEHIDTELTLTSGSEVLDLLKRTVSNDGSYDNIIDQASCLEVQFPYTIVVNQEEIEVESAKVFQLIEDILDVADDDVDELKIIFPITVVTADYLEVEVNSAEELENLAEQCVEGGDDADIECLDVSYPVTVFTYNRDFQQTGTLALENDAEVRRFLAGLSDSDLISIDFPVSLTVLDGSSLVVSSNSELATALKEGVKACNEDDNNDHNDDDFTETDLGAELIKCPWQIVRMDRKAFDNTAQYVKYALIFSEEGKVIAYDDYGYSVEGVWSTSVVGYRVVVELEFKEAAEFNDSWYVYEMVEGKIKMFIEDDAIILERYCGYVPAEPCTDQLVSEKLMTCQWTIADEKGESTTELSMGFGQTDMTVYDAKGQIVDKGTWRLSENQLTLTVLQSDLERYTGEWQLYQCYEDRIKIKRKEEIAVLTKVCQ</sequence>
<dbReference type="STRING" id="63186.ZOBELLIA_2568"/>
<proteinExistence type="predicted"/>
<gene>
    <name evidence="2" type="ordered locus">zobellia_2568</name>
</gene>
<evidence type="ECO:0000313" key="2">
    <source>
        <dbReference type="EMBL" id="CAZ96718.1"/>
    </source>
</evidence>
<reference evidence="3" key="1">
    <citation type="submission" date="2009-07" db="EMBL/GenBank/DDBJ databases">
        <title>Complete genome sequence of Zobellia galactanivorans Dsij.</title>
        <authorList>
            <consortium name="Genoscope - CEA"/>
        </authorList>
    </citation>
    <scope>NUCLEOTIDE SEQUENCE [LARGE SCALE GENOMIC DNA]</scope>
    <source>
        <strain evidence="3">DSM 12802 / CCUG 47099 / CIP 106680 / NCIMB 13871 / Dsij</strain>
    </source>
</reference>
<dbReference type="PROSITE" id="PS51257">
    <property type="entry name" value="PROKAR_LIPOPROTEIN"/>
    <property type="match status" value="1"/>
</dbReference>
<dbReference type="EMBL" id="FP476056">
    <property type="protein sequence ID" value="CAZ96718.1"/>
    <property type="molecule type" value="Genomic_DNA"/>
</dbReference>
<dbReference type="Proteomes" id="UP000008898">
    <property type="component" value="Chromosome"/>
</dbReference>